<reference evidence="1" key="3">
    <citation type="submission" date="2025-09" db="UniProtKB">
        <authorList>
            <consortium name="Ensembl"/>
        </authorList>
    </citation>
    <scope>IDENTIFICATION</scope>
</reference>
<accession>A0A8B9X445</accession>
<reference evidence="1" key="2">
    <citation type="submission" date="2025-08" db="UniProtKB">
        <authorList>
            <consortium name="Ensembl"/>
        </authorList>
    </citation>
    <scope>IDENTIFICATION</scope>
</reference>
<organism evidence="1 2">
    <name type="scientific">Bos mutus grunniens</name>
    <name type="common">Wild yak</name>
    <name type="synonym">Bos grunniens</name>
    <dbReference type="NCBI Taxonomy" id="30521"/>
    <lineage>
        <taxon>Eukaryota</taxon>
        <taxon>Metazoa</taxon>
        <taxon>Chordata</taxon>
        <taxon>Craniata</taxon>
        <taxon>Vertebrata</taxon>
        <taxon>Euteleostomi</taxon>
        <taxon>Mammalia</taxon>
        <taxon>Eutheria</taxon>
        <taxon>Laurasiatheria</taxon>
        <taxon>Artiodactyla</taxon>
        <taxon>Ruminantia</taxon>
        <taxon>Pecora</taxon>
        <taxon>Bovidae</taxon>
        <taxon>Bovinae</taxon>
        <taxon>Bos</taxon>
    </lineage>
</organism>
<dbReference type="AlphaFoldDB" id="A0A8B9X445"/>
<keyword evidence="2" id="KW-1185">Reference proteome</keyword>
<name>A0A8B9X445_BOSMU</name>
<sequence>MKVLDGCISIKLKEKEETAVEPRKSLRKERLKEYSSNQIMKLSTSKKKKYRITGTSLESVKGHISMPFLKIIIQAEHQNENKVYQFSSVQSLSHVRLFGTPWTTACQASLFITNSWSLLKLKSYESVMLSNHLMLCHPLLLLPSVFPSIRLFSNESVLHMRWPKYWSFSYSISPSNEYSGLISFRMDWLDLLDVQETLRSLRQHHTSNSSKASVLRCSAFFIVQLSLPYMTTGKTKALTRWTFVDKVMSLLFNMISRLVITLLPRSKCLLISWLQSSSAVILESKIIKSVTVSTVSPSICHEVMGPDVMKYTRENANFKTANLLHFVLTSLGFQDTIFPDRVFSTSH</sequence>
<dbReference type="Proteomes" id="UP000694520">
    <property type="component" value="Chromosome 8"/>
</dbReference>
<proteinExistence type="predicted"/>
<reference evidence="1" key="1">
    <citation type="submission" date="2019-05" db="EMBL/GenBank/DDBJ databases">
        <authorList>
            <person name="Zhang S."/>
            <person name="Liu J."/>
        </authorList>
    </citation>
    <scope>NUCLEOTIDE SEQUENCE [LARGE SCALE GENOMIC DNA]</scope>
</reference>
<protein>
    <submittedName>
        <fullName evidence="1">Uncharacterized protein</fullName>
    </submittedName>
</protein>
<dbReference type="GeneTree" id="ENSGT01150000287023"/>
<evidence type="ECO:0000313" key="2">
    <source>
        <dbReference type="Proteomes" id="UP000694520"/>
    </source>
</evidence>
<evidence type="ECO:0000313" key="1">
    <source>
        <dbReference type="Ensembl" id="ENSBGRP00000016945.1"/>
    </source>
</evidence>
<dbReference type="Ensembl" id="ENSBGRT00000019581.1">
    <property type="protein sequence ID" value="ENSBGRP00000016945.1"/>
    <property type="gene ID" value="ENSBGRG00000010714.1"/>
</dbReference>